<dbReference type="OrthoDB" id="4500247at2"/>
<dbReference type="Pfam" id="PF07508">
    <property type="entry name" value="Recombinase"/>
    <property type="match status" value="1"/>
</dbReference>
<dbReference type="PANTHER" id="PTHR30461">
    <property type="entry name" value="DNA-INVERTASE FROM LAMBDOID PROPHAGE"/>
    <property type="match status" value="1"/>
</dbReference>
<dbReference type="PATRIC" id="fig|82380.10.peg.430"/>
<feature type="domain" description="Resolvase/invertase-type recombinase catalytic" evidence="1">
    <location>
        <begin position="11"/>
        <end position="152"/>
    </location>
</feature>
<organism evidence="3 4">
    <name type="scientific">Microbacterium oxydans</name>
    <dbReference type="NCBI Taxonomy" id="82380"/>
    <lineage>
        <taxon>Bacteria</taxon>
        <taxon>Bacillati</taxon>
        <taxon>Actinomycetota</taxon>
        <taxon>Actinomycetes</taxon>
        <taxon>Micrococcales</taxon>
        <taxon>Microbacteriaceae</taxon>
        <taxon>Microbacterium</taxon>
    </lineage>
</organism>
<dbReference type="InterPro" id="IPR011109">
    <property type="entry name" value="DNA_bind_recombinase_dom"/>
</dbReference>
<dbReference type="AlphaFoldDB" id="A0A0F0L341"/>
<feature type="domain" description="Recombinase" evidence="2">
    <location>
        <begin position="160"/>
        <end position="294"/>
    </location>
</feature>
<dbReference type="InterPro" id="IPR006119">
    <property type="entry name" value="Resolv_N"/>
</dbReference>
<proteinExistence type="predicted"/>
<name>A0A0F0L341_9MICO</name>
<dbReference type="PROSITE" id="PS51737">
    <property type="entry name" value="RECOMBINASE_DNA_BIND"/>
    <property type="match status" value="1"/>
</dbReference>
<protein>
    <recommendedName>
        <fullName evidence="5">Recombinase family protein</fullName>
    </recommendedName>
</protein>
<dbReference type="GO" id="GO:0003677">
    <property type="term" value="F:DNA binding"/>
    <property type="evidence" value="ECO:0007669"/>
    <property type="project" value="InterPro"/>
</dbReference>
<sequence length="495" mass="54041">MTPKKKPAIVRAAVYARQSVYEPEGIERQIEACRQLAESRDYLAADVYADDNVSGYRDRGDGTAFARMLEDARAGLFDVLIVRKLDRLARSLSAIEALTAARVQVVTTDGELDLTTVNGRLIANVLTAVARAESETKAERRVFANAGRRREGIPTSGRVPYGYRWVTTKERKERGSVEAYELDGERAADVRRIFDAFLAGVPLGSIARDLTTAGRRTVSTKRHPDGVPFTSTTLRRMLMSPYYAALLPLPSEDGGAYDQDAITRGSCEVGKWPAIVSVEEWEAAKAKLAHPSRKTSPGPTRRWLLSGLAVCGVEGCGLPVRAGGGEKGVHSYRCASMKHFMRQGDPLDAFVERVAVEYIAKHRGALLAPRERADAAAINAELARLDAALVELGEDRDAGIIDRAEYLRRRPRLISKRDGLRRDLADGADRSALEGIVDASDVLAAWRGLSLGEKRAVLGDLFEIRVLSVGQGNRRNMPADKFAKTVVITPTSVAA</sequence>
<evidence type="ECO:0008006" key="5">
    <source>
        <dbReference type="Google" id="ProtNLM"/>
    </source>
</evidence>
<comment type="caution">
    <text evidence="3">The sequence shown here is derived from an EMBL/GenBank/DDBJ whole genome shotgun (WGS) entry which is preliminary data.</text>
</comment>
<dbReference type="InterPro" id="IPR038109">
    <property type="entry name" value="DNA_bind_recomb_sf"/>
</dbReference>
<gene>
    <name evidence="3" type="ORF">RN51_00433</name>
</gene>
<dbReference type="Proteomes" id="UP000033725">
    <property type="component" value="Unassembled WGS sequence"/>
</dbReference>
<evidence type="ECO:0000259" key="2">
    <source>
        <dbReference type="PROSITE" id="PS51737"/>
    </source>
</evidence>
<reference evidence="3 4" key="1">
    <citation type="submission" date="2015-02" db="EMBL/GenBank/DDBJ databases">
        <title>Draft genome sequences of ten Microbacterium spp. with emphasis on heavy metal contaminated environments.</title>
        <authorList>
            <person name="Corretto E."/>
        </authorList>
    </citation>
    <scope>NUCLEOTIDE SEQUENCE [LARGE SCALE GENOMIC DNA]</scope>
    <source>
        <strain evidence="3 4">BEL163</strain>
    </source>
</reference>
<dbReference type="RefSeq" id="WP_045262391.1">
    <property type="nucleotide sequence ID" value="NZ_JYIV01000014.1"/>
</dbReference>
<dbReference type="InterPro" id="IPR036162">
    <property type="entry name" value="Resolvase-like_N_sf"/>
</dbReference>
<evidence type="ECO:0000313" key="3">
    <source>
        <dbReference type="EMBL" id="KJL25926.1"/>
    </source>
</evidence>
<dbReference type="GO" id="GO:0000150">
    <property type="term" value="F:DNA strand exchange activity"/>
    <property type="evidence" value="ECO:0007669"/>
    <property type="project" value="InterPro"/>
</dbReference>
<evidence type="ECO:0000259" key="1">
    <source>
        <dbReference type="PROSITE" id="PS51736"/>
    </source>
</evidence>
<dbReference type="Gene3D" id="3.40.50.1390">
    <property type="entry name" value="Resolvase, N-terminal catalytic domain"/>
    <property type="match status" value="1"/>
</dbReference>
<dbReference type="PANTHER" id="PTHR30461:SF23">
    <property type="entry name" value="DNA RECOMBINASE-RELATED"/>
    <property type="match status" value="1"/>
</dbReference>
<dbReference type="EMBL" id="JYIV01000014">
    <property type="protein sequence ID" value="KJL25926.1"/>
    <property type="molecule type" value="Genomic_DNA"/>
</dbReference>
<dbReference type="SMART" id="SM00857">
    <property type="entry name" value="Resolvase"/>
    <property type="match status" value="1"/>
</dbReference>
<dbReference type="PROSITE" id="PS51736">
    <property type="entry name" value="RECOMBINASES_3"/>
    <property type="match status" value="1"/>
</dbReference>
<dbReference type="InterPro" id="IPR050639">
    <property type="entry name" value="SSR_resolvase"/>
</dbReference>
<accession>A0A0F0L341</accession>
<evidence type="ECO:0000313" key="4">
    <source>
        <dbReference type="Proteomes" id="UP000033725"/>
    </source>
</evidence>
<dbReference type="CDD" id="cd00338">
    <property type="entry name" value="Ser_Recombinase"/>
    <property type="match status" value="1"/>
</dbReference>
<dbReference type="SUPFAM" id="SSF53041">
    <property type="entry name" value="Resolvase-like"/>
    <property type="match status" value="1"/>
</dbReference>
<dbReference type="Pfam" id="PF00239">
    <property type="entry name" value="Resolvase"/>
    <property type="match status" value="1"/>
</dbReference>
<dbReference type="Gene3D" id="3.90.1750.20">
    <property type="entry name" value="Putative Large Serine Recombinase, Chain B, Domain 2"/>
    <property type="match status" value="1"/>
</dbReference>